<dbReference type="Gene3D" id="1.10.287.1060">
    <property type="entry name" value="ESAT-6-like"/>
    <property type="match status" value="1"/>
</dbReference>
<comment type="caution">
    <text evidence="2">The sequence shown here is derived from an EMBL/GenBank/DDBJ whole genome shotgun (WGS) entry which is preliminary data.</text>
</comment>
<comment type="similarity">
    <text evidence="1">Belongs to the WXG100 family.</text>
</comment>
<protein>
    <recommendedName>
        <fullName evidence="1">ESAT-6-like protein</fullName>
    </recommendedName>
</protein>
<gene>
    <name evidence="2" type="ORF">ACFQ4H_07890</name>
</gene>
<dbReference type="NCBIfam" id="TIGR03930">
    <property type="entry name" value="WXG100_ESAT6"/>
    <property type="match status" value="1"/>
</dbReference>
<dbReference type="InterPro" id="IPR010310">
    <property type="entry name" value="T7SS_ESAT-6-like"/>
</dbReference>
<evidence type="ECO:0000313" key="2">
    <source>
        <dbReference type="EMBL" id="MFD1321006.1"/>
    </source>
</evidence>
<dbReference type="RefSeq" id="WP_377568662.1">
    <property type="nucleotide sequence ID" value="NZ_JBHTMP010000009.1"/>
</dbReference>
<evidence type="ECO:0000256" key="1">
    <source>
        <dbReference type="RuleBase" id="RU362001"/>
    </source>
</evidence>
<organism evidence="2 3">
    <name type="scientific">Micromonospora sonneratiae</name>
    <dbReference type="NCBI Taxonomy" id="1184706"/>
    <lineage>
        <taxon>Bacteria</taxon>
        <taxon>Bacillati</taxon>
        <taxon>Actinomycetota</taxon>
        <taxon>Actinomycetes</taxon>
        <taxon>Micromonosporales</taxon>
        <taxon>Micromonosporaceae</taxon>
        <taxon>Micromonospora</taxon>
    </lineage>
</organism>
<sequence length="102" mass="11102">MGQELRYEFATIDACVQAMRLATAEVEVTLDELTGKLGNFMADWQGEGDVSYVQTKEVWDSAEGKMRGIAENIANKVKQINEAMAETDTAVAKGLQNVSISA</sequence>
<dbReference type="Proteomes" id="UP001597260">
    <property type="component" value="Unassembled WGS sequence"/>
</dbReference>
<keyword evidence="3" id="KW-1185">Reference proteome</keyword>
<dbReference type="EMBL" id="JBHTMP010000009">
    <property type="protein sequence ID" value="MFD1321006.1"/>
    <property type="molecule type" value="Genomic_DNA"/>
</dbReference>
<evidence type="ECO:0000313" key="3">
    <source>
        <dbReference type="Proteomes" id="UP001597260"/>
    </source>
</evidence>
<reference evidence="3" key="1">
    <citation type="journal article" date="2019" name="Int. J. Syst. Evol. Microbiol.">
        <title>The Global Catalogue of Microorganisms (GCM) 10K type strain sequencing project: providing services to taxonomists for standard genome sequencing and annotation.</title>
        <authorList>
            <consortium name="The Broad Institute Genomics Platform"/>
            <consortium name="The Broad Institute Genome Sequencing Center for Infectious Disease"/>
            <person name="Wu L."/>
            <person name="Ma J."/>
        </authorList>
    </citation>
    <scope>NUCLEOTIDE SEQUENCE [LARGE SCALE GENOMIC DNA]</scope>
    <source>
        <strain evidence="3">JCM 31037</strain>
    </source>
</reference>
<dbReference type="Pfam" id="PF06013">
    <property type="entry name" value="WXG100"/>
    <property type="match status" value="1"/>
</dbReference>
<name>A0ABW3YBI4_9ACTN</name>
<proteinExistence type="inferred from homology"/>
<dbReference type="SUPFAM" id="SSF140453">
    <property type="entry name" value="EsxAB dimer-like"/>
    <property type="match status" value="1"/>
</dbReference>
<dbReference type="InterPro" id="IPR036689">
    <property type="entry name" value="ESAT-6-like_sf"/>
</dbReference>
<accession>A0ABW3YBI4</accession>